<dbReference type="AlphaFoldDB" id="A0A7M7IK30"/>
<reference evidence="6" key="2">
    <citation type="submission" date="2025-04" db="UniProtKB">
        <authorList>
            <consortium name="RefSeq"/>
        </authorList>
    </citation>
    <scope>IDENTIFICATION</scope>
    <source>
        <strain evidence="6">DH4</strain>
        <tissue evidence="6">Whole body</tissue>
    </source>
</reference>
<name>A0A7M7IK30_APIME</name>
<sequence length="282" mass="31538">MSSLESCCASARPKCVKHIQLIMERWANKCAIVTGAASGIGKKITIALLKNKINVLALDVNTEKLSLLNHEWMQLEGSNKLCAMRCNISDEKDLEKAFSFVETEWNSSVDILVNNAGVLELSRIIESDRAAFEKLLNINVLATAMCINRAVRSMRQRNVEGHIFNINSVMGRKIPTVTLSEIDGYNGWNLYPVCKHATITLAQSVKQELTNIKAPIRVTNINPGLVETDIFKQFTNHIMDVLKSMPILKPEDIANAVTYALSLRPEVQISEITIQHRDEVYS</sequence>
<dbReference type="PRINTS" id="PR00080">
    <property type="entry name" value="SDRFAMILY"/>
</dbReference>
<dbReference type="PRINTS" id="PR00081">
    <property type="entry name" value="GDHRDH"/>
</dbReference>
<dbReference type="Proteomes" id="UP000005203">
    <property type="component" value="Linkage group LG1"/>
</dbReference>
<keyword evidence="5" id="KW-1185">Reference proteome</keyword>
<reference evidence="5" key="3">
    <citation type="submission" date="2025-05" db="UniProtKB">
        <authorList>
            <consortium name="RefSeq"/>
        </authorList>
    </citation>
    <scope>NUCLEOTIDE SEQUENCE [LARGE SCALE GENOMIC DNA]</scope>
    <source>
        <strain evidence="5">DH4</strain>
    </source>
</reference>
<dbReference type="GeneID" id="725489"/>
<comment type="similarity">
    <text evidence="1 3">Belongs to the short-chain dehydrogenases/reductases (SDR) family.</text>
</comment>
<evidence type="ECO:0000313" key="4">
    <source>
        <dbReference type="EnsemblMetazoa" id="XP_016773395"/>
    </source>
</evidence>
<accession>A0A8B7KTY2</accession>
<gene>
    <name evidence="6" type="primary">LOC725489</name>
</gene>
<dbReference type="OrthoDB" id="1933717at2759"/>
<reference evidence="4" key="1">
    <citation type="submission" date="2021-01" db="UniProtKB">
        <authorList>
            <consortium name="EnsemblMetazoa"/>
        </authorList>
    </citation>
    <scope>IDENTIFICATION</scope>
    <source>
        <strain evidence="4">DH4</strain>
    </source>
</reference>
<evidence type="ECO:0000313" key="6">
    <source>
        <dbReference type="RefSeq" id="XP_016773395.2"/>
    </source>
</evidence>
<protein>
    <submittedName>
        <fullName evidence="6">Farnesol dehydrogenase isoform X1</fullName>
    </submittedName>
</protein>
<dbReference type="SUPFAM" id="SSF51735">
    <property type="entry name" value="NAD(P)-binding Rossmann-fold domains"/>
    <property type="match status" value="1"/>
</dbReference>
<dbReference type="GO" id="GO:0016616">
    <property type="term" value="F:oxidoreductase activity, acting on the CH-OH group of donors, NAD or NADP as acceptor"/>
    <property type="evidence" value="ECO:0007669"/>
    <property type="project" value="UniProtKB-ARBA"/>
</dbReference>
<dbReference type="Pfam" id="PF00106">
    <property type="entry name" value="adh_short"/>
    <property type="match status" value="1"/>
</dbReference>
<keyword evidence="2" id="KW-0560">Oxidoreductase</keyword>
<dbReference type="KEGG" id="ame:725489"/>
<dbReference type="RefSeq" id="XP_016773395.2">
    <property type="nucleotide sequence ID" value="XM_016917906.2"/>
</dbReference>
<evidence type="ECO:0000256" key="2">
    <source>
        <dbReference type="ARBA" id="ARBA00023002"/>
    </source>
</evidence>
<evidence type="ECO:0000313" key="5">
    <source>
        <dbReference type="Proteomes" id="UP000005203"/>
    </source>
</evidence>
<proteinExistence type="inferred from homology"/>
<dbReference type="Gene3D" id="3.40.50.720">
    <property type="entry name" value="NAD(P)-binding Rossmann-like Domain"/>
    <property type="match status" value="1"/>
</dbReference>
<accession>A0A7M7IK30</accession>
<evidence type="ECO:0000256" key="1">
    <source>
        <dbReference type="ARBA" id="ARBA00006484"/>
    </source>
</evidence>
<organism evidence="4">
    <name type="scientific">Apis mellifera</name>
    <name type="common">Honeybee</name>
    <dbReference type="NCBI Taxonomy" id="7460"/>
    <lineage>
        <taxon>Eukaryota</taxon>
        <taxon>Metazoa</taxon>
        <taxon>Ecdysozoa</taxon>
        <taxon>Arthropoda</taxon>
        <taxon>Hexapoda</taxon>
        <taxon>Insecta</taxon>
        <taxon>Pterygota</taxon>
        <taxon>Neoptera</taxon>
        <taxon>Endopterygota</taxon>
        <taxon>Hymenoptera</taxon>
        <taxon>Apocrita</taxon>
        <taxon>Aculeata</taxon>
        <taxon>Apoidea</taxon>
        <taxon>Anthophila</taxon>
        <taxon>Apidae</taxon>
        <taxon>Apis</taxon>
    </lineage>
</organism>
<evidence type="ECO:0000256" key="3">
    <source>
        <dbReference type="RuleBase" id="RU000363"/>
    </source>
</evidence>
<dbReference type="FunFam" id="3.40.50.720:FF:000047">
    <property type="entry name" value="NADP-dependent L-serine/L-allo-threonine dehydrogenase"/>
    <property type="match status" value="1"/>
</dbReference>
<dbReference type="PANTHER" id="PTHR43115:SF4">
    <property type="entry name" value="DEHYDROGENASE_REDUCTASE SDR FAMILY MEMBER 11"/>
    <property type="match status" value="1"/>
</dbReference>
<dbReference type="EnsemblMetazoa" id="XM_016917906">
    <property type="protein sequence ID" value="XP_016773395"/>
    <property type="gene ID" value="LOC725489"/>
</dbReference>
<dbReference type="InterPro" id="IPR002347">
    <property type="entry name" value="SDR_fam"/>
</dbReference>
<dbReference type="PANTHER" id="PTHR43115">
    <property type="entry name" value="DEHYDROGENASE/REDUCTASE SDR FAMILY MEMBER 11"/>
    <property type="match status" value="1"/>
</dbReference>
<dbReference type="InterPro" id="IPR036291">
    <property type="entry name" value="NAD(P)-bd_dom_sf"/>
</dbReference>